<dbReference type="GO" id="GO:0005737">
    <property type="term" value="C:cytoplasm"/>
    <property type="evidence" value="ECO:0007669"/>
    <property type="project" value="TreeGrafter"/>
</dbReference>
<keyword evidence="2 3" id="KW-0378">Hydrolase</keyword>
<dbReference type="EMBL" id="JAPOHD010000012">
    <property type="protein sequence ID" value="MCY1719976.1"/>
    <property type="molecule type" value="Genomic_DNA"/>
</dbReference>
<evidence type="ECO:0000259" key="4">
    <source>
        <dbReference type="PROSITE" id="PS51770"/>
    </source>
</evidence>
<evidence type="ECO:0000313" key="5">
    <source>
        <dbReference type="EMBL" id="MCY1719976.1"/>
    </source>
</evidence>
<dbReference type="PROSITE" id="PS51770">
    <property type="entry name" value="HOTDOG_ACOT"/>
    <property type="match status" value="1"/>
</dbReference>
<dbReference type="CDD" id="cd03442">
    <property type="entry name" value="BFIT_BACH"/>
    <property type="match status" value="1"/>
</dbReference>
<dbReference type="InterPro" id="IPR033120">
    <property type="entry name" value="HOTDOG_ACOT"/>
</dbReference>
<dbReference type="GO" id="GO:0052816">
    <property type="term" value="F:long-chain fatty acyl-CoA hydrolase activity"/>
    <property type="evidence" value="ECO:0007669"/>
    <property type="project" value="TreeGrafter"/>
</dbReference>
<evidence type="ECO:0000256" key="1">
    <source>
        <dbReference type="ARBA" id="ARBA00010458"/>
    </source>
</evidence>
<dbReference type="Proteomes" id="UP001145087">
    <property type="component" value="Unassembled WGS sequence"/>
</dbReference>
<dbReference type="InterPro" id="IPR006683">
    <property type="entry name" value="Thioestr_dom"/>
</dbReference>
<dbReference type="AlphaFoldDB" id="A0A9X3F3N7"/>
<sequence length="159" mass="17653">MEKKSAEIIVSHRQVFPNDANPTGNMFGGRIMEIMDVTAGITAGRYASNAHHCVTASVETVQFNLPVHIGDTLKFVSQVVYTGHSSMVIRVIVQRFNRNTQLDETCTNAHLIFVAIDADEKPMPVPELDITSPEAKRAWEIGLKVREKSLKIKSMNESS</sequence>
<keyword evidence="6" id="KW-1185">Reference proteome</keyword>
<comment type="similarity">
    <text evidence="1">Belongs to the acyl coenzyme A hydrolase family.</text>
</comment>
<dbReference type="InterPro" id="IPR029069">
    <property type="entry name" value="HotDog_dom_sf"/>
</dbReference>
<accession>A0A9X3F3N7</accession>
<dbReference type="GO" id="GO:0006637">
    <property type="term" value="P:acyl-CoA metabolic process"/>
    <property type="evidence" value="ECO:0007669"/>
    <property type="project" value="TreeGrafter"/>
</dbReference>
<organism evidence="5 6">
    <name type="scientific">Draconibacterium aestuarii</name>
    <dbReference type="NCBI Taxonomy" id="2998507"/>
    <lineage>
        <taxon>Bacteria</taxon>
        <taxon>Pseudomonadati</taxon>
        <taxon>Bacteroidota</taxon>
        <taxon>Bacteroidia</taxon>
        <taxon>Marinilabiliales</taxon>
        <taxon>Prolixibacteraceae</taxon>
        <taxon>Draconibacterium</taxon>
    </lineage>
</organism>
<dbReference type="RefSeq" id="WP_343332308.1">
    <property type="nucleotide sequence ID" value="NZ_JAPOHD010000012.1"/>
</dbReference>
<name>A0A9X3F3N7_9BACT</name>
<protein>
    <submittedName>
        <fullName evidence="5">Acyl-CoA thioesterase</fullName>
    </submittedName>
</protein>
<evidence type="ECO:0000256" key="2">
    <source>
        <dbReference type="ARBA" id="ARBA00022801"/>
    </source>
</evidence>
<feature type="domain" description="HotDog ACOT-type" evidence="4">
    <location>
        <begin position="5"/>
        <end position="119"/>
    </location>
</feature>
<dbReference type="Gene3D" id="3.10.129.10">
    <property type="entry name" value="Hotdog Thioesterase"/>
    <property type="match status" value="1"/>
</dbReference>
<reference evidence="5" key="1">
    <citation type="submission" date="2022-11" db="EMBL/GenBank/DDBJ databases">
        <title>Marilongibacter aestuarii gen. nov., sp. nov., isolated from tidal flat sediment.</title>
        <authorList>
            <person name="Jiayan W."/>
        </authorList>
    </citation>
    <scope>NUCLEOTIDE SEQUENCE</scope>
    <source>
        <strain evidence="5">Z1-6</strain>
    </source>
</reference>
<evidence type="ECO:0000313" key="6">
    <source>
        <dbReference type="Proteomes" id="UP001145087"/>
    </source>
</evidence>
<dbReference type="SUPFAM" id="SSF54637">
    <property type="entry name" value="Thioesterase/thiol ester dehydrase-isomerase"/>
    <property type="match status" value="1"/>
</dbReference>
<proteinExistence type="inferred from homology"/>
<comment type="caution">
    <text evidence="5">The sequence shown here is derived from an EMBL/GenBank/DDBJ whole genome shotgun (WGS) entry which is preliminary data.</text>
</comment>
<dbReference type="InterPro" id="IPR040170">
    <property type="entry name" value="Cytosol_ACT"/>
</dbReference>
<dbReference type="Pfam" id="PF03061">
    <property type="entry name" value="4HBT"/>
    <property type="match status" value="1"/>
</dbReference>
<dbReference type="PANTHER" id="PTHR11049">
    <property type="entry name" value="ACYL COENZYME A THIOESTER HYDROLASE"/>
    <property type="match status" value="1"/>
</dbReference>
<gene>
    <name evidence="5" type="ORF">OU798_06450</name>
</gene>
<evidence type="ECO:0000256" key="3">
    <source>
        <dbReference type="PROSITE-ProRule" id="PRU01106"/>
    </source>
</evidence>